<dbReference type="CDD" id="cd06170">
    <property type="entry name" value="LuxR_C_like"/>
    <property type="match status" value="1"/>
</dbReference>
<evidence type="ECO:0000256" key="1">
    <source>
        <dbReference type="ARBA" id="ARBA00023015"/>
    </source>
</evidence>
<dbReference type="SUPFAM" id="SSF46894">
    <property type="entry name" value="C-terminal effector domain of the bipartite response regulators"/>
    <property type="match status" value="1"/>
</dbReference>
<keyword evidence="3" id="KW-0804">Transcription</keyword>
<accession>A0A7T2LMC6</accession>
<dbReference type="KEGG" id="sflv:IC614_01990"/>
<dbReference type="InterPro" id="IPR000792">
    <property type="entry name" value="Tscrpt_reg_LuxR_C"/>
</dbReference>
<dbReference type="Proteomes" id="UP000594873">
    <property type="component" value="Chromosome"/>
</dbReference>
<feature type="domain" description="HTH luxR-type" evidence="4">
    <location>
        <begin position="4"/>
        <end position="69"/>
    </location>
</feature>
<evidence type="ECO:0000256" key="2">
    <source>
        <dbReference type="ARBA" id="ARBA00023125"/>
    </source>
</evidence>
<dbReference type="PANTHER" id="PTHR44688">
    <property type="entry name" value="DNA-BINDING TRANSCRIPTIONAL ACTIVATOR DEVR_DOSR"/>
    <property type="match status" value="1"/>
</dbReference>
<reference evidence="5 6" key="1">
    <citation type="submission" date="2020-11" db="EMBL/GenBank/DDBJ databases">
        <title>Genome seq and assembly of Sphingosinicella sp.</title>
        <authorList>
            <person name="Chhetri G."/>
        </authorList>
    </citation>
    <scope>NUCLEOTIDE SEQUENCE [LARGE SCALE GENOMIC DNA]</scope>
    <source>
        <strain evidence="5 6">UDD2</strain>
    </source>
</reference>
<dbReference type="PROSITE" id="PS50043">
    <property type="entry name" value="HTH_LUXR_2"/>
    <property type="match status" value="1"/>
</dbReference>
<dbReference type="InterPro" id="IPR036388">
    <property type="entry name" value="WH-like_DNA-bd_sf"/>
</dbReference>
<dbReference type="GO" id="GO:0003677">
    <property type="term" value="F:DNA binding"/>
    <property type="evidence" value="ECO:0007669"/>
    <property type="project" value="UniProtKB-KW"/>
</dbReference>
<evidence type="ECO:0000259" key="4">
    <source>
        <dbReference type="PROSITE" id="PS50043"/>
    </source>
</evidence>
<evidence type="ECO:0000256" key="3">
    <source>
        <dbReference type="ARBA" id="ARBA00023163"/>
    </source>
</evidence>
<dbReference type="GO" id="GO:0006355">
    <property type="term" value="P:regulation of DNA-templated transcription"/>
    <property type="evidence" value="ECO:0007669"/>
    <property type="project" value="InterPro"/>
</dbReference>
<keyword evidence="2" id="KW-0238">DNA-binding</keyword>
<dbReference type="PANTHER" id="PTHR44688:SF16">
    <property type="entry name" value="DNA-BINDING TRANSCRIPTIONAL ACTIVATOR DEVR_DOSR"/>
    <property type="match status" value="1"/>
</dbReference>
<dbReference type="Pfam" id="PF00196">
    <property type="entry name" value="GerE"/>
    <property type="match status" value="1"/>
</dbReference>
<gene>
    <name evidence="5" type="ORF">IC614_01990</name>
</gene>
<dbReference type="AlphaFoldDB" id="A0A7T2LMC6"/>
<keyword evidence="1" id="KW-0805">Transcription regulation</keyword>
<sequence>MRNGTYAPATLTHREIEILAMIANGLSAKEAAQSIGIAPRTVERHVENVRMKMRARNRVHMVTCAVGQGMLTVEPAGHAIAIEQMQQELDFH</sequence>
<organism evidence="5 6">
    <name type="scientific">Allosphingosinicella flava</name>
    <dbReference type="NCBI Taxonomy" id="2771430"/>
    <lineage>
        <taxon>Bacteria</taxon>
        <taxon>Pseudomonadati</taxon>
        <taxon>Pseudomonadota</taxon>
        <taxon>Alphaproteobacteria</taxon>
        <taxon>Sphingomonadales</taxon>
        <taxon>Sphingomonadaceae</taxon>
        <taxon>Allosphingosinicella</taxon>
    </lineage>
</organism>
<name>A0A7T2LMC6_9SPHN</name>
<proteinExistence type="predicted"/>
<keyword evidence="6" id="KW-1185">Reference proteome</keyword>
<dbReference type="Gene3D" id="1.10.10.10">
    <property type="entry name" value="Winged helix-like DNA-binding domain superfamily/Winged helix DNA-binding domain"/>
    <property type="match status" value="1"/>
</dbReference>
<dbReference type="EMBL" id="CP065592">
    <property type="protein sequence ID" value="QPQ55406.1"/>
    <property type="molecule type" value="Genomic_DNA"/>
</dbReference>
<evidence type="ECO:0000313" key="5">
    <source>
        <dbReference type="EMBL" id="QPQ55406.1"/>
    </source>
</evidence>
<evidence type="ECO:0000313" key="6">
    <source>
        <dbReference type="Proteomes" id="UP000594873"/>
    </source>
</evidence>
<protein>
    <submittedName>
        <fullName evidence="5">Helix-turn-helix transcriptional regulator</fullName>
    </submittedName>
</protein>
<dbReference type="InterPro" id="IPR016032">
    <property type="entry name" value="Sig_transdc_resp-reg_C-effctor"/>
</dbReference>
<dbReference type="PRINTS" id="PR00038">
    <property type="entry name" value="HTHLUXR"/>
</dbReference>
<dbReference type="SMART" id="SM00421">
    <property type="entry name" value="HTH_LUXR"/>
    <property type="match status" value="1"/>
</dbReference>